<comment type="subcellular location">
    <subcellularLocation>
        <location evidence="1 13">Cytoplasm</location>
    </subcellularLocation>
</comment>
<evidence type="ECO:0000259" key="14">
    <source>
        <dbReference type="Pfam" id="PF06560"/>
    </source>
</evidence>
<dbReference type="InterPro" id="IPR016758">
    <property type="entry name" value="G6P_isomerase_archaea/bacteria"/>
</dbReference>
<comment type="pathway">
    <text evidence="2">Carbohydrate degradation; glycolysis; D-glyceraldehyde 3-phosphate and glycerone phosphate from D-glucose: step 2/4.</text>
</comment>
<keyword evidence="8" id="KW-0479">Metal-binding</keyword>
<evidence type="ECO:0000256" key="7">
    <source>
        <dbReference type="ARBA" id="ARBA00022490"/>
    </source>
</evidence>
<organism evidence="15 16">
    <name type="scientific">Inquilinus ginsengisoli</name>
    <dbReference type="NCBI Taxonomy" id="363840"/>
    <lineage>
        <taxon>Bacteria</taxon>
        <taxon>Pseudomonadati</taxon>
        <taxon>Pseudomonadota</taxon>
        <taxon>Alphaproteobacteria</taxon>
        <taxon>Rhodospirillales</taxon>
        <taxon>Rhodospirillaceae</taxon>
        <taxon>Inquilinus</taxon>
    </lineage>
</organism>
<evidence type="ECO:0000313" key="16">
    <source>
        <dbReference type="Proteomes" id="UP001262410"/>
    </source>
</evidence>
<dbReference type="InterPro" id="IPR011051">
    <property type="entry name" value="RmlC_Cupin_sf"/>
</dbReference>
<evidence type="ECO:0000256" key="3">
    <source>
        <dbReference type="ARBA" id="ARBA00006542"/>
    </source>
</evidence>
<comment type="similarity">
    <text evidence="3 13">Belongs to the archaeal-type GPI family.</text>
</comment>
<keyword evidence="16" id="KW-1185">Reference proteome</keyword>
<dbReference type="RefSeq" id="WP_309792977.1">
    <property type="nucleotide sequence ID" value="NZ_JAVDPW010000002.1"/>
</dbReference>
<dbReference type="EC" id="5.3.1.9" evidence="5 13"/>
<dbReference type="Pfam" id="PF06560">
    <property type="entry name" value="GPI"/>
    <property type="match status" value="1"/>
</dbReference>
<dbReference type="Proteomes" id="UP001262410">
    <property type="component" value="Unassembled WGS sequence"/>
</dbReference>
<dbReference type="SUPFAM" id="SSF51182">
    <property type="entry name" value="RmlC-like cupins"/>
    <property type="match status" value="1"/>
</dbReference>
<dbReference type="Gene3D" id="2.60.120.10">
    <property type="entry name" value="Jelly Rolls"/>
    <property type="match status" value="1"/>
</dbReference>
<evidence type="ECO:0000256" key="8">
    <source>
        <dbReference type="ARBA" id="ARBA00022723"/>
    </source>
</evidence>
<comment type="catalytic activity">
    <reaction evidence="12 13">
        <text>alpha-D-glucose 6-phosphate = beta-D-fructose 6-phosphate</text>
        <dbReference type="Rhea" id="RHEA:11816"/>
        <dbReference type="ChEBI" id="CHEBI:57634"/>
        <dbReference type="ChEBI" id="CHEBI:58225"/>
        <dbReference type="EC" id="5.3.1.9"/>
    </reaction>
</comment>
<dbReference type="CDD" id="cd02218">
    <property type="entry name" value="cupin_PGI"/>
    <property type="match status" value="1"/>
</dbReference>
<keyword evidence="11 13" id="KW-0413">Isomerase</keyword>
<evidence type="ECO:0000256" key="4">
    <source>
        <dbReference type="ARBA" id="ARBA00011738"/>
    </source>
</evidence>
<reference evidence="15 16" key="1">
    <citation type="submission" date="2023-07" db="EMBL/GenBank/DDBJ databases">
        <title>Sorghum-associated microbial communities from plants grown in Nebraska, USA.</title>
        <authorList>
            <person name="Schachtman D."/>
        </authorList>
    </citation>
    <scope>NUCLEOTIDE SEQUENCE [LARGE SCALE GENOMIC DNA]</scope>
    <source>
        <strain evidence="15 16">584</strain>
    </source>
</reference>
<feature type="domain" description="Glucose-6-phosphate isomerase prokaryote" evidence="14">
    <location>
        <begin position="27"/>
        <end position="191"/>
    </location>
</feature>
<keyword evidence="6 13" id="KW-0312">Gluconeogenesis</keyword>
<evidence type="ECO:0000256" key="10">
    <source>
        <dbReference type="ARBA" id="ARBA00023152"/>
    </source>
</evidence>
<evidence type="ECO:0000313" key="15">
    <source>
        <dbReference type="EMBL" id="MDR6288890.1"/>
    </source>
</evidence>
<dbReference type="InterPro" id="IPR014710">
    <property type="entry name" value="RmlC-like_jellyroll"/>
</dbReference>
<keyword evidence="9" id="KW-0408">Iron</keyword>
<dbReference type="EMBL" id="JAVDPW010000002">
    <property type="protein sequence ID" value="MDR6288890.1"/>
    <property type="molecule type" value="Genomic_DNA"/>
</dbReference>
<evidence type="ECO:0000256" key="9">
    <source>
        <dbReference type="ARBA" id="ARBA00023004"/>
    </source>
</evidence>
<comment type="caution">
    <text evidence="15">The sequence shown here is derived from an EMBL/GenBank/DDBJ whole genome shotgun (WGS) entry which is preliminary data.</text>
</comment>
<evidence type="ECO:0000256" key="1">
    <source>
        <dbReference type="ARBA" id="ARBA00004496"/>
    </source>
</evidence>
<comment type="subunit">
    <text evidence="4 13">Homodimer.</text>
</comment>
<keyword evidence="10 13" id="KW-0324">Glycolysis</keyword>
<sequence>MQLREPARCVVGATDGSLSGATGRYIKTLADLAGLYGDAAAYAAAVAQSGDRIVYEVQDHRPSAASGDLIFGVTRMVPGRIGREYFLTRGHIHAKADRPEIYTGEAGRGLMLLESPAGEIRIVEIAPRILCYVPPYWIHRSVNTGDTELVMTFCYPADAGQDYGIIERAGGMRQRILDDGAGGWVAVDNPDYRPRPQAQLDALFAAASQGG</sequence>
<name>A0ABU1JJW3_9PROT</name>
<dbReference type="InterPro" id="IPR010551">
    <property type="entry name" value="G6P_isomerase_prok"/>
</dbReference>
<gene>
    <name evidence="15" type="ORF">E9232_001397</name>
</gene>
<evidence type="ECO:0000256" key="13">
    <source>
        <dbReference type="PIRNR" id="PIRNR019325"/>
    </source>
</evidence>
<dbReference type="GO" id="GO:0004347">
    <property type="term" value="F:glucose-6-phosphate isomerase activity"/>
    <property type="evidence" value="ECO:0007669"/>
    <property type="project" value="UniProtKB-EC"/>
</dbReference>
<evidence type="ECO:0000256" key="5">
    <source>
        <dbReference type="ARBA" id="ARBA00011952"/>
    </source>
</evidence>
<evidence type="ECO:0000256" key="12">
    <source>
        <dbReference type="ARBA" id="ARBA00029321"/>
    </source>
</evidence>
<dbReference type="PIRSF" id="PIRSF019325">
    <property type="entry name" value="Glucose-6-phosphate_isomerase"/>
    <property type="match status" value="1"/>
</dbReference>
<proteinExistence type="inferred from homology"/>
<protein>
    <recommendedName>
        <fullName evidence="5 13">Glucose-6-phosphate isomerase</fullName>
        <ecNumber evidence="5 13">5.3.1.9</ecNumber>
    </recommendedName>
</protein>
<accession>A0ABU1JJW3</accession>
<keyword evidence="7 13" id="KW-0963">Cytoplasm</keyword>
<evidence type="ECO:0000256" key="2">
    <source>
        <dbReference type="ARBA" id="ARBA00004926"/>
    </source>
</evidence>
<evidence type="ECO:0000256" key="11">
    <source>
        <dbReference type="ARBA" id="ARBA00023235"/>
    </source>
</evidence>
<evidence type="ECO:0000256" key="6">
    <source>
        <dbReference type="ARBA" id="ARBA00022432"/>
    </source>
</evidence>